<keyword evidence="6" id="KW-1185">Reference proteome</keyword>
<dbReference type="OrthoDB" id="296187at2759"/>
<evidence type="ECO:0000256" key="1">
    <source>
        <dbReference type="ARBA" id="ARBA00006806"/>
    </source>
</evidence>
<dbReference type="GO" id="GO:0005874">
    <property type="term" value="C:microtubule"/>
    <property type="evidence" value="ECO:0007669"/>
    <property type="project" value="UniProtKB-KW"/>
</dbReference>
<feature type="compositionally biased region" description="Acidic residues" evidence="4">
    <location>
        <begin position="85"/>
        <end position="94"/>
    </location>
</feature>
<dbReference type="FunFam" id="1.20.58.90:FF:000011">
    <property type="entry name" value="Tubulin-specific chaperone A"/>
    <property type="match status" value="1"/>
</dbReference>
<dbReference type="AlphaFoldDB" id="S8EAV0"/>
<protein>
    <recommendedName>
        <fullName evidence="3">Tubulin-specific chaperone A</fullName>
    </recommendedName>
</protein>
<feature type="non-terminal residue" evidence="5">
    <location>
        <position position="111"/>
    </location>
</feature>
<evidence type="ECO:0000313" key="6">
    <source>
        <dbReference type="Proteomes" id="UP000015453"/>
    </source>
</evidence>
<gene>
    <name evidence="5" type="ORF">M569_05090</name>
</gene>
<organism evidence="5 6">
    <name type="scientific">Genlisea aurea</name>
    <dbReference type="NCBI Taxonomy" id="192259"/>
    <lineage>
        <taxon>Eukaryota</taxon>
        <taxon>Viridiplantae</taxon>
        <taxon>Streptophyta</taxon>
        <taxon>Embryophyta</taxon>
        <taxon>Tracheophyta</taxon>
        <taxon>Spermatophyta</taxon>
        <taxon>Magnoliopsida</taxon>
        <taxon>eudicotyledons</taxon>
        <taxon>Gunneridae</taxon>
        <taxon>Pentapetalae</taxon>
        <taxon>asterids</taxon>
        <taxon>lamiids</taxon>
        <taxon>Lamiales</taxon>
        <taxon>Lentibulariaceae</taxon>
        <taxon>Genlisea</taxon>
    </lineage>
</organism>
<accession>S8EAV0</accession>
<dbReference type="SUPFAM" id="SSF46988">
    <property type="entry name" value="Tubulin chaperone cofactor A"/>
    <property type="match status" value="1"/>
</dbReference>
<evidence type="ECO:0000256" key="3">
    <source>
        <dbReference type="RuleBase" id="RU364030"/>
    </source>
</evidence>
<dbReference type="EMBL" id="AUSU01002017">
    <property type="protein sequence ID" value="EPS69677.1"/>
    <property type="molecule type" value="Genomic_DNA"/>
</dbReference>
<evidence type="ECO:0000313" key="5">
    <source>
        <dbReference type="EMBL" id="EPS69677.1"/>
    </source>
</evidence>
<dbReference type="InterPro" id="IPR004226">
    <property type="entry name" value="TBCA"/>
</dbReference>
<name>S8EAV0_9LAMI</name>
<evidence type="ECO:0000256" key="4">
    <source>
        <dbReference type="SAM" id="MobiDB-lite"/>
    </source>
</evidence>
<keyword evidence="3" id="KW-0493">Microtubule</keyword>
<comment type="subunit">
    <text evidence="3">Supercomplex made of cofactors A to E. Cofactors A and D function by capturing and stabilizing tubulin in a quasi-native conformation. Cofactor E binds to the cofactor D-tubulin complex; interaction with cofactor C then causes the release of tubulin polypeptides that are committed to the native state.</text>
</comment>
<dbReference type="PANTHER" id="PTHR21500">
    <property type="entry name" value="TUBULIN-SPECIFIC CHAPERONE A"/>
    <property type="match status" value="1"/>
</dbReference>
<proteinExistence type="inferred from homology"/>
<dbReference type="Proteomes" id="UP000015453">
    <property type="component" value="Unassembled WGS sequence"/>
</dbReference>
<sequence>MATLRNLKIKSSTCRRIVKELHSYEKEIEIEAAKTEDMKSKGADPYDLKQQENVLAESKMMVPDCHKRLVAAVADLSATLAELENSGEDNGPEIDDARSVISEVEPLIESS</sequence>
<comment type="caution">
    <text evidence="5">The sequence shown here is derived from an EMBL/GenBank/DDBJ whole genome shotgun (WGS) entry which is preliminary data.</text>
</comment>
<feature type="region of interest" description="Disordered" evidence="4">
    <location>
        <begin position="83"/>
        <end position="111"/>
    </location>
</feature>
<comment type="similarity">
    <text evidence="1 3">Belongs to the TBCA family.</text>
</comment>
<dbReference type="GO" id="GO:0007021">
    <property type="term" value="P:tubulin complex assembly"/>
    <property type="evidence" value="ECO:0007669"/>
    <property type="project" value="UniProtKB-UniRule"/>
</dbReference>
<dbReference type="GO" id="GO:0007023">
    <property type="term" value="P:post-chaperonin tubulin folding pathway"/>
    <property type="evidence" value="ECO:0007669"/>
    <property type="project" value="UniProtKB-UniRule"/>
</dbReference>
<dbReference type="GO" id="GO:0048487">
    <property type="term" value="F:beta-tubulin binding"/>
    <property type="evidence" value="ECO:0007669"/>
    <property type="project" value="InterPro"/>
</dbReference>
<keyword evidence="3" id="KW-0206">Cytoskeleton</keyword>
<keyword evidence="3" id="KW-0963">Cytoplasm</keyword>
<dbReference type="InterPro" id="IPR036126">
    <property type="entry name" value="TBCA_sf"/>
</dbReference>
<dbReference type="Pfam" id="PF02970">
    <property type="entry name" value="TBCA"/>
    <property type="match status" value="1"/>
</dbReference>
<comment type="subcellular location">
    <subcellularLocation>
        <location evidence="3">Cytoplasm</location>
        <location evidence="3">Cytoskeleton</location>
    </subcellularLocation>
</comment>
<dbReference type="GO" id="GO:0005829">
    <property type="term" value="C:cytosol"/>
    <property type="evidence" value="ECO:0007669"/>
    <property type="project" value="TreeGrafter"/>
</dbReference>
<dbReference type="Gene3D" id="1.20.58.90">
    <property type="match status" value="1"/>
</dbReference>
<dbReference type="PANTHER" id="PTHR21500:SF0">
    <property type="entry name" value="TUBULIN-SPECIFIC CHAPERONE A"/>
    <property type="match status" value="1"/>
</dbReference>
<evidence type="ECO:0000256" key="2">
    <source>
        <dbReference type="ARBA" id="ARBA00023186"/>
    </source>
</evidence>
<reference evidence="5 6" key="1">
    <citation type="journal article" date="2013" name="BMC Genomics">
        <title>The miniature genome of a carnivorous plant Genlisea aurea contains a low number of genes and short non-coding sequences.</title>
        <authorList>
            <person name="Leushkin E.V."/>
            <person name="Sutormin R.A."/>
            <person name="Nabieva E.R."/>
            <person name="Penin A.A."/>
            <person name="Kondrashov A.S."/>
            <person name="Logacheva M.D."/>
        </authorList>
    </citation>
    <scope>NUCLEOTIDE SEQUENCE [LARGE SCALE GENOMIC DNA]</scope>
</reference>
<keyword evidence="2 3" id="KW-0143">Chaperone</keyword>